<name>A0A5B7F570_PORTR</name>
<dbReference type="Proteomes" id="UP000324222">
    <property type="component" value="Unassembled WGS sequence"/>
</dbReference>
<comment type="caution">
    <text evidence="2">The sequence shown here is derived from an EMBL/GenBank/DDBJ whole genome shotgun (WGS) entry which is preliminary data.</text>
</comment>
<evidence type="ECO:0000313" key="3">
    <source>
        <dbReference type="Proteomes" id="UP000324222"/>
    </source>
</evidence>
<proteinExistence type="predicted"/>
<keyword evidence="3" id="KW-1185">Reference proteome</keyword>
<evidence type="ECO:0000256" key="1">
    <source>
        <dbReference type="SAM" id="MobiDB-lite"/>
    </source>
</evidence>
<sequence length="67" mass="7182">MVKYSPRTKRRAARKSEAPPDSPASTTQGNSSGTAHPQATAYLRCRLPGHSRPRASPLLVPCPLQAT</sequence>
<feature type="region of interest" description="Disordered" evidence="1">
    <location>
        <begin position="1"/>
        <end position="67"/>
    </location>
</feature>
<dbReference type="AlphaFoldDB" id="A0A5B7F570"/>
<accession>A0A5B7F570</accession>
<protein>
    <submittedName>
        <fullName evidence="2">Uncharacterized protein</fullName>
    </submittedName>
</protein>
<feature type="compositionally biased region" description="Basic residues" evidence="1">
    <location>
        <begin position="1"/>
        <end position="13"/>
    </location>
</feature>
<organism evidence="2 3">
    <name type="scientific">Portunus trituberculatus</name>
    <name type="common">Swimming crab</name>
    <name type="synonym">Neptunus trituberculatus</name>
    <dbReference type="NCBI Taxonomy" id="210409"/>
    <lineage>
        <taxon>Eukaryota</taxon>
        <taxon>Metazoa</taxon>
        <taxon>Ecdysozoa</taxon>
        <taxon>Arthropoda</taxon>
        <taxon>Crustacea</taxon>
        <taxon>Multicrustacea</taxon>
        <taxon>Malacostraca</taxon>
        <taxon>Eumalacostraca</taxon>
        <taxon>Eucarida</taxon>
        <taxon>Decapoda</taxon>
        <taxon>Pleocyemata</taxon>
        <taxon>Brachyura</taxon>
        <taxon>Eubrachyura</taxon>
        <taxon>Portunoidea</taxon>
        <taxon>Portunidae</taxon>
        <taxon>Portuninae</taxon>
        <taxon>Portunus</taxon>
    </lineage>
</organism>
<evidence type="ECO:0000313" key="2">
    <source>
        <dbReference type="EMBL" id="MPC39754.1"/>
    </source>
</evidence>
<feature type="compositionally biased region" description="Polar residues" evidence="1">
    <location>
        <begin position="23"/>
        <end position="37"/>
    </location>
</feature>
<reference evidence="2 3" key="1">
    <citation type="submission" date="2019-05" db="EMBL/GenBank/DDBJ databases">
        <title>Another draft genome of Portunus trituberculatus and its Hox gene families provides insights of decapod evolution.</title>
        <authorList>
            <person name="Jeong J.-H."/>
            <person name="Song I."/>
            <person name="Kim S."/>
            <person name="Choi T."/>
            <person name="Kim D."/>
            <person name="Ryu S."/>
            <person name="Kim W."/>
        </authorList>
    </citation>
    <scope>NUCLEOTIDE SEQUENCE [LARGE SCALE GENOMIC DNA]</scope>
    <source>
        <tissue evidence="2">Muscle</tissue>
    </source>
</reference>
<dbReference type="EMBL" id="VSRR010004465">
    <property type="protein sequence ID" value="MPC39754.1"/>
    <property type="molecule type" value="Genomic_DNA"/>
</dbReference>
<gene>
    <name evidence="2" type="ORF">E2C01_033302</name>
</gene>